<dbReference type="CDD" id="cd00055">
    <property type="entry name" value="EGF_Lam"/>
    <property type="match status" value="2"/>
</dbReference>
<keyword evidence="5" id="KW-0424">Laminin EGF-like domain</keyword>
<feature type="domain" description="Laminin N-terminal" evidence="9">
    <location>
        <begin position="35"/>
        <end position="280"/>
    </location>
</feature>
<dbReference type="SUPFAM" id="SSF57196">
    <property type="entry name" value="EGF/Laminin"/>
    <property type="match status" value="2"/>
</dbReference>
<comment type="caution">
    <text evidence="10">The sequence shown here is derived from an EMBL/GenBank/DDBJ whole genome shotgun (WGS) entry which is preliminary data.</text>
</comment>
<feature type="chain" id="PRO_5015717351" description="Laminin N-terminal domain-containing protein" evidence="8">
    <location>
        <begin position="25"/>
        <end position="896"/>
    </location>
</feature>
<dbReference type="PANTHER" id="PTHR10574:SF440">
    <property type="entry name" value="LAMININ EGF-LIKE DOMAIN-CONTAINING PROTEIN"/>
    <property type="match status" value="1"/>
</dbReference>
<reference evidence="10 11" key="1">
    <citation type="submission" date="2018-04" db="EMBL/GenBank/DDBJ databases">
        <title>The genome of golden apple snail Pomacea canaliculata provides insight into stress tolerance and invasive adaptation.</title>
        <authorList>
            <person name="Liu C."/>
            <person name="Liu B."/>
            <person name="Ren Y."/>
            <person name="Zhang Y."/>
            <person name="Wang H."/>
            <person name="Li S."/>
            <person name="Jiang F."/>
            <person name="Yin L."/>
            <person name="Zhang G."/>
            <person name="Qian W."/>
            <person name="Fan W."/>
        </authorList>
    </citation>
    <scope>NUCLEOTIDE SEQUENCE [LARGE SCALE GENOMIC DNA]</scope>
    <source>
        <strain evidence="10">SZHN2017</strain>
        <tissue evidence="10">Muscle</tissue>
    </source>
</reference>
<dbReference type="GO" id="GO:0005604">
    <property type="term" value="C:basement membrane"/>
    <property type="evidence" value="ECO:0007669"/>
    <property type="project" value="UniProtKB-ARBA"/>
</dbReference>
<feature type="compositionally biased region" description="Basic residues" evidence="6">
    <location>
        <begin position="798"/>
        <end position="808"/>
    </location>
</feature>
<dbReference type="Pfam" id="PF24973">
    <property type="entry name" value="EGF_LMN_ATRN"/>
    <property type="match status" value="2"/>
</dbReference>
<feature type="signal peptide" evidence="8">
    <location>
        <begin position="1"/>
        <end position="24"/>
    </location>
</feature>
<evidence type="ECO:0000256" key="7">
    <source>
        <dbReference type="SAM" id="Phobius"/>
    </source>
</evidence>
<keyword evidence="2" id="KW-0677">Repeat</keyword>
<dbReference type="Pfam" id="PF00055">
    <property type="entry name" value="Laminin_N"/>
    <property type="match status" value="1"/>
</dbReference>
<dbReference type="Gene3D" id="2.60.120.260">
    <property type="entry name" value="Galactose-binding domain-like"/>
    <property type="match status" value="1"/>
</dbReference>
<evidence type="ECO:0000256" key="4">
    <source>
        <dbReference type="ARBA" id="ARBA00023180"/>
    </source>
</evidence>
<feature type="compositionally biased region" description="Low complexity" evidence="6">
    <location>
        <begin position="817"/>
        <end position="832"/>
    </location>
</feature>
<dbReference type="AlphaFoldDB" id="A0A2T7NK99"/>
<dbReference type="GO" id="GO:0009887">
    <property type="term" value="P:animal organ morphogenesis"/>
    <property type="evidence" value="ECO:0007669"/>
    <property type="project" value="TreeGrafter"/>
</dbReference>
<dbReference type="GO" id="GO:0007409">
    <property type="term" value="P:axonogenesis"/>
    <property type="evidence" value="ECO:0007669"/>
    <property type="project" value="TreeGrafter"/>
</dbReference>
<dbReference type="InterPro" id="IPR008211">
    <property type="entry name" value="Laminin_N"/>
</dbReference>
<keyword evidence="1 8" id="KW-0732">Signal</keyword>
<dbReference type="STRING" id="400727.A0A2T7NK99"/>
<sequence>MSLRQQWHAVYMTVALIIFRDGACVYDDCYKATGEPVACQPVMQELIATVNFSLSVLPEDVTCGNPESHYKRLGEKNISLTCNNSTESGHIPSDMVDGDVNGTWWQSVTMAMTGSTLNADVRLSFGRLYTLEGGITITFNSGRPEVMVIEKSVDDGVTWSPLQYYARDCRKFQNEEFSVAVKPDTPTAVICDNSHVEPTTNPKPGGQVIFPSLEDRLSVLPNYPANRSVKEYYDKIETAGLIEFLRFTDLRFRLLETASDGSNSFDMYYYAISDIRVRARCFCNLHGNMCSLDSSHRQVCLCQHNTAGRHCEMCLPLYNDRPWQRGRYTPFDSGSANECKRCECNEHALSCVYDPGYGRGICEGCMHNTKGKHCEQCAEGYYRNASLPLNHVNHCVVCTTEICTTAPSSITESPEAFATNDTTKEVKTFLDRRARSVQNVTTATAADRMLFAEGIIASVDSQTLSPSDFLVIASTMQPNKTMVYDKMPIYVTVGVIGFVIVVLFVLFMAVCWRRAMRRRSRGRRKAYNLSDETSTTPCSWLKKLLCCSDTNDVTLTRWAEHHTTQMAGEDIYGSDSCHPVFYIDSGESTDVDTLQRGCEPRHLSENRDNKRESDLVKGRLDPNSELQRKAKMPSFSALDRARRQRLRKTEAFDYDDDDGVTNPAFDATRANLPTVAIITPLSKTEISQDETDLNTSDSPDLKHGPKQIGLHKSNKTTDLTQESFEAGSKNGHLRPSYSVPVRPKTLIIPDSLNIVHATYQPSLPLGQELSAPMNLVPRSSTSPKDTTPRPAETASGKRAPKKPRRRKPPSNVSNPYSGSDVTDVSRSSSAASLRAQDPGASDSEYSDLSLRAGVMLAYGAPAADNGFLAVPNTTLPLQELDFAGLDSFDEIRGSLV</sequence>
<evidence type="ECO:0000256" key="8">
    <source>
        <dbReference type="SAM" id="SignalP"/>
    </source>
</evidence>
<dbReference type="FunFam" id="2.10.25.10:FF:000188">
    <property type="entry name" value="Laminin subunit gamma 2"/>
    <property type="match status" value="1"/>
</dbReference>
<evidence type="ECO:0000313" key="10">
    <source>
        <dbReference type="EMBL" id="PVD21594.1"/>
    </source>
</evidence>
<dbReference type="GO" id="GO:0009888">
    <property type="term" value="P:tissue development"/>
    <property type="evidence" value="ECO:0007669"/>
    <property type="project" value="TreeGrafter"/>
</dbReference>
<dbReference type="Proteomes" id="UP000245119">
    <property type="component" value="Linkage Group LG11"/>
</dbReference>
<proteinExistence type="predicted"/>
<protein>
    <recommendedName>
        <fullName evidence="9">Laminin N-terminal domain-containing protein</fullName>
    </recommendedName>
</protein>
<dbReference type="PROSITE" id="PS51117">
    <property type="entry name" value="LAMININ_NTER"/>
    <property type="match status" value="1"/>
</dbReference>
<evidence type="ECO:0000256" key="3">
    <source>
        <dbReference type="ARBA" id="ARBA00023157"/>
    </source>
</evidence>
<dbReference type="PROSITE" id="PS01248">
    <property type="entry name" value="EGF_LAM_1"/>
    <property type="match status" value="1"/>
</dbReference>
<keyword evidence="7" id="KW-0812">Transmembrane</keyword>
<keyword evidence="4" id="KW-0325">Glycoprotein</keyword>
<feature type="region of interest" description="Disordered" evidence="6">
    <location>
        <begin position="773"/>
        <end position="845"/>
    </location>
</feature>
<accession>A0A2T7NK99</accession>
<keyword evidence="11" id="KW-1185">Reference proteome</keyword>
<name>A0A2T7NK99_POMCA</name>
<dbReference type="OrthoDB" id="9981301at2759"/>
<evidence type="ECO:0000256" key="1">
    <source>
        <dbReference type="ARBA" id="ARBA00022729"/>
    </source>
</evidence>
<dbReference type="InterPro" id="IPR056863">
    <property type="entry name" value="LMN_ATRN_NET-like_EGF"/>
</dbReference>
<organism evidence="10 11">
    <name type="scientific">Pomacea canaliculata</name>
    <name type="common">Golden apple snail</name>
    <dbReference type="NCBI Taxonomy" id="400727"/>
    <lineage>
        <taxon>Eukaryota</taxon>
        <taxon>Metazoa</taxon>
        <taxon>Spiralia</taxon>
        <taxon>Lophotrochozoa</taxon>
        <taxon>Mollusca</taxon>
        <taxon>Gastropoda</taxon>
        <taxon>Caenogastropoda</taxon>
        <taxon>Architaenioglossa</taxon>
        <taxon>Ampullarioidea</taxon>
        <taxon>Ampullariidae</taxon>
        <taxon>Pomacea</taxon>
    </lineage>
</organism>
<evidence type="ECO:0000256" key="2">
    <source>
        <dbReference type="ARBA" id="ARBA00022737"/>
    </source>
</evidence>
<evidence type="ECO:0000256" key="5">
    <source>
        <dbReference type="ARBA" id="ARBA00023292"/>
    </source>
</evidence>
<dbReference type="SMART" id="SM00180">
    <property type="entry name" value="EGF_Lam"/>
    <property type="match status" value="2"/>
</dbReference>
<dbReference type="InterPro" id="IPR002049">
    <property type="entry name" value="LE_dom"/>
</dbReference>
<dbReference type="PANTHER" id="PTHR10574">
    <property type="entry name" value="NETRIN/LAMININ-RELATED"/>
    <property type="match status" value="1"/>
</dbReference>
<dbReference type="SMART" id="SM00136">
    <property type="entry name" value="LamNT"/>
    <property type="match status" value="1"/>
</dbReference>
<keyword evidence="7" id="KW-0472">Membrane</keyword>
<gene>
    <name evidence="10" type="ORF">C0Q70_17392</name>
</gene>
<keyword evidence="7" id="KW-1133">Transmembrane helix</keyword>
<dbReference type="Gene3D" id="2.10.25.10">
    <property type="entry name" value="Laminin"/>
    <property type="match status" value="1"/>
</dbReference>
<evidence type="ECO:0000259" key="9">
    <source>
        <dbReference type="PROSITE" id="PS51117"/>
    </source>
</evidence>
<evidence type="ECO:0000313" key="11">
    <source>
        <dbReference type="Proteomes" id="UP000245119"/>
    </source>
</evidence>
<feature type="transmembrane region" description="Helical" evidence="7">
    <location>
        <begin position="489"/>
        <end position="512"/>
    </location>
</feature>
<keyword evidence="3" id="KW-1015">Disulfide bond</keyword>
<evidence type="ECO:0000256" key="6">
    <source>
        <dbReference type="SAM" id="MobiDB-lite"/>
    </source>
</evidence>
<feature type="region of interest" description="Disordered" evidence="6">
    <location>
        <begin position="599"/>
        <end position="622"/>
    </location>
</feature>
<dbReference type="EMBL" id="PZQS01000011">
    <property type="protein sequence ID" value="PVD21594.1"/>
    <property type="molecule type" value="Genomic_DNA"/>
</dbReference>
<feature type="region of interest" description="Disordered" evidence="6">
    <location>
        <begin position="686"/>
        <end position="717"/>
    </location>
</feature>
<dbReference type="InterPro" id="IPR050440">
    <property type="entry name" value="Laminin/Netrin_ECM"/>
</dbReference>